<proteinExistence type="predicted"/>
<name>A0A6J4NPA3_9ACTN</name>
<evidence type="ECO:0000256" key="1">
    <source>
        <dbReference type="SAM" id="MobiDB-lite"/>
    </source>
</evidence>
<feature type="non-terminal residue" evidence="2">
    <location>
        <position position="1"/>
    </location>
</feature>
<dbReference type="EMBL" id="CADCUW010000079">
    <property type="protein sequence ID" value="CAA9390914.1"/>
    <property type="molecule type" value="Genomic_DNA"/>
</dbReference>
<reference evidence="2" key="1">
    <citation type="submission" date="2020-02" db="EMBL/GenBank/DDBJ databases">
        <authorList>
            <person name="Meier V. D."/>
        </authorList>
    </citation>
    <scope>NUCLEOTIDE SEQUENCE</scope>
    <source>
        <strain evidence="2">AVDCRST_MAG01</strain>
    </source>
</reference>
<feature type="region of interest" description="Disordered" evidence="1">
    <location>
        <begin position="134"/>
        <end position="240"/>
    </location>
</feature>
<evidence type="ECO:0000313" key="2">
    <source>
        <dbReference type="EMBL" id="CAA9390914.1"/>
    </source>
</evidence>
<feature type="compositionally biased region" description="Gly residues" evidence="1">
    <location>
        <begin position="10"/>
        <end position="19"/>
    </location>
</feature>
<dbReference type="AlphaFoldDB" id="A0A6J4NPA3"/>
<feature type="compositionally biased region" description="Basic residues" evidence="1">
    <location>
        <begin position="206"/>
        <end position="230"/>
    </location>
</feature>
<protein>
    <submittedName>
        <fullName evidence="2">Assymetric_cell_division_FstX</fullName>
    </submittedName>
</protein>
<accession>A0A6J4NPA3</accession>
<feature type="compositionally biased region" description="Low complexity" evidence="1">
    <location>
        <begin position="37"/>
        <end position="53"/>
    </location>
</feature>
<gene>
    <name evidence="2" type="ORF">AVDCRST_MAG01-01-502</name>
</gene>
<organism evidence="2">
    <name type="scientific">uncultured Rubrobacteraceae bacterium</name>
    <dbReference type="NCBI Taxonomy" id="349277"/>
    <lineage>
        <taxon>Bacteria</taxon>
        <taxon>Bacillati</taxon>
        <taxon>Actinomycetota</taxon>
        <taxon>Rubrobacteria</taxon>
        <taxon>Rubrobacterales</taxon>
        <taxon>Rubrobacteraceae</taxon>
        <taxon>environmental samples</taxon>
    </lineage>
</organism>
<feature type="compositionally biased region" description="Basic and acidic residues" evidence="1">
    <location>
        <begin position="231"/>
        <end position="240"/>
    </location>
</feature>
<sequence>RGRERRGLHAGPGRGGSGGPRREGQRLGRGRQRGQDQRGAGARGLQGDLQGAARALREPRPGGVAGFAPDPAYRPRQGRRGRGQAQGRGLHRGEPELPAADHRAAELRHLVHDLGPVCGHHTVPYSERAFDLQRHPTLDLRPPQGDRGDEARRRLGRLREDPVRYRRADTGPPRRGPRRPDRRLAQLSLRRLVPGRPHLRSDLRHLRQHSLRPPGPRHRRRRNRSRRKLPLRHEVFEEDL</sequence>
<feature type="compositionally biased region" description="Basic and acidic residues" evidence="1">
    <location>
        <begin position="134"/>
        <end position="169"/>
    </location>
</feature>
<feature type="non-terminal residue" evidence="2">
    <location>
        <position position="240"/>
    </location>
</feature>
<feature type="region of interest" description="Disordered" evidence="1">
    <location>
        <begin position="1"/>
        <end position="95"/>
    </location>
</feature>